<sequence>MPPEIPAPAPTFVDMLEPYVRALAALFEFFFPTLQRILAEGLAEFIMVTAIISMAVYVLKYAKDQYKHYRRMDDKTISFSINFIHKGTLKLRPVTEEIVIEELFKQLIRQKVFIKAIRKTPKDKTVVCLPIKFESSIMGTIQSHVSKDFGNEFFAVAAGREMEMETYVMMITYERYEDVPLRKVRIIFTHTSLLESLPPYEESGLIFEKQHQQKRLLTLREIHDTYYAMPEERRANHRLELPQDCVETKQIDNVVPLRPHTEKAM</sequence>
<keyword evidence="1" id="KW-0812">Transmembrane</keyword>
<gene>
    <name evidence="2" type="ORF">DI628_05575</name>
</gene>
<evidence type="ECO:0000313" key="2">
    <source>
        <dbReference type="EMBL" id="TKW60385.1"/>
    </source>
</evidence>
<protein>
    <submittedName>
        <fullName evidence="2">Uncharacterized protein</fullName>
    </submittedName>
</protein>
<feature type="transmembrane region" description="Helical" evidence="1">
    <location>
        <begin position="42"/>
        <end position="62"/>
    </location>
</feature>
<evidence type="ECO:0000313" key="3">
    <source>
        <dbReference type="Proteomes" id="UP000320948"/>
    </source>
</evidence>
<comment type="caution">
    <text evidence="2">The sequence shown here is derived from an EMBL/GenBank/DDBJ whole genome shotgun (WGS) entry which is preliminary data.</text>
</comment>
<keyword evidence="1" id="KW-0472">Membrane</keyword>
<dbReference type="Proteomes" id="UP000320948">
    <property type="component" value="Unassembled WGS sequence"/>
</dbReference>
<keyword evidence="1" id="KW-1133">Transmembrane helix</keyword>
<dbReference type="AlphaFoldDB" id="A0A6N4QXR7"/>
<name>A0A6N4QXR7_BLAVI</name>
<organism evidence="2 3">
    <name type="scientific">Blastochloris viridis</name>
    <name type="common">Rhodopseudomonas viridis</name>
    <dbReference type="NCBI Taxonomy" id="1079"/>
    <lineage>
        <taxon>Bacteria</taxon>
        <taxon>Pseudomonadati</taxon>
        <taxon>Pseudomonadota</taxon>
        <taxon>Alphaproteobacteria</taxon>
        <taxon>Hyphomicrobiales</taxon>
        <taxon>Blastochloridaceae</taxon>
        <taxon>Blastochloris</taxon>
    </lineage>
</organism>
<accession>A0A6N4QXR7</accession>
<reference evidence="2 3" key="1">
    <citation type="journal article" date="2017" name="Nat. Commun.">
        <title>In situ click chemistry generation of cyclooxygenase-2 inhibitors.</title>
        <authorList>
            <person name="Bhardwaj A."/>
            <person name="Kaur J."/>
            <person name="Wuest M."/>
            <person name="Wuest F."/>
        </authorList>
    </citation>
    <scope>NUCLEOTIDE SEQUENCE [LARGE SCALE GENOMIC DNA]</scope>
    <source>
        <strain evidence="2">S2_018_000_R2_106</strain>
    </source>
</reference>
<evidence type="ECO:0000256" key="1">
    <source>
        <dbReference type="SAM" id="Phobius"/>
    </source>
</evidence>
<dbReference type="EMBL" id="VAFM01000002">
    <property type="protein sequence ID" value="TKW60385.1"/>
    <property type="molecule type" value="Genomic_DNA"/>
</dbReference>
<proteinExistence type="predicted"/>